<dbReference type="STRING" id="319795.Dgeo_1360"/>
<dbReference type="AlphaFoldDB" id="Q1IYM9"/>
<dbReference type="EMBL" id="CP000359">
    <property type="protein sequence ID" value="ABF45655.1"/>
    <property type="molecule type" value="Genomic_DNA"/>
</dbReference>
<gene>
    <name evidence="2" type="ordered locus">Dgeo_1360</name>
</gene>
<feature type="compositionally biased region" description="Basic and acidic residues" evidence="1">
    <location>
        <begin position="255"/>
        <end position="265"/>
    </location>
</feature>
<dbReference type="RefSeq" id="WP_011530492.1">
    <property type="nucleotide sequence ID" value="NC_008025.1"/>
</dbReference>
<evidence type="ECO:0000256" key="1">
    <source>
        <dbReference type="SAM" id="MobiDB-lite"/>
    </source>
</evidence>
<reference evidence="2" key="1">
    <citation type="submission" date="2006-04" db="EMBL/GenBank/DDBJ databases">
        <title>Complete sequence of chromosome of Deinococcus geothermalis DSM 11300.</title>
        <authorList>
            <consortium name="US DOE Joint Genome Institute"/>
            <person name="Copeland A."/>
            <person name="Lucas S."/>
            <person name="Lapidus A."/>
            <person name="Barry K."/>
            <person name="Detter J.C."/>
            <person name="Glavina del Rio T."/>
            <person name="Hammon N."/>
            <person name="Israni S."/>
            <person name="Dalin E."/>
            <person name="Tice H."/>
            <person name="Pitluck S."/>
            <person name="Brettin T."/>
            <person name="Bruce D."/>
            <person name="Han C."/>
            <person name="Tapia R."/>
            <person name="Saunders E."/>
            <person name="Gilna P."/>
            <person name="Schmutz J."/>
            <person name="Larimer F."/>
            <person name="Land M."/>
            <person name="Hauser L."/>
            <person name="Kyrpides N."/>
            <person name="Kim E."/>
            <person name="Daly M.J."/>
            <person name="Fredrickson J.K."/>
            <person name="Makarova K.S."/>
            <person name="Gaidamakova E.K."/>
            <person name="Zhai M."/>
            <person name="Richardson P."/>
        </authorList>
    </citation>
    <scope>NUCLEOTIDE SEQUENCE</scope>
    <source>
        <strain evidence="2">DSM 11300</strain>
    </source>
</reference>
<dbReference type="Proteomes" id="UP000002431">
    <property type="component" value="Chromosome"/>
</dbReference>
<protein>
    <submittedName>
        <fullName evidence="2">Uncharacterized protein</fullName>
    </submittedName>
</protein>
<evidence type="ECO:0000313" key="2">
    <source>
        <dbReference type="EMBL" id="ABF45655.1"/>
    </source>
</evidence>
<sequence>MKTLPVPSEAQLLREAARRELLRAQFMARMGGETAPTSPVPARHRDTAPRLLSREDMLRGLGLHRRSVRAQPVLAHYEPPHVRTPVIFRWKPGQRLSKLARPVSAAWTQVLTSISTTSLAGGRLSGAQGRNLIAIVEELRKRCYLRVSGMGQPVQVREQVVLVVDGSEHCFARACGMSVATFYRALHHPLAHCFIRTQKVQRADAGRETRRNVGTLFTVAMFEPDLPAELDEAFYAEPVEEPGVFVVPDSPSQFERTKERPLETQKQKGIVENSGANTKGLSFPAAPVATHVQAWLDAAPLGTKGAGGVDAHGPDLKGCLDRLRMVRPDLWELAVQIAIHHDAPQTHAVAAVGYYKALIHLGVGAVRRCVQAVERYRMQGQTITNPGAVLMSHLNREARRVTGYNIRDLGTEKDQVLA</sequence>
<dbReference type="HOGENOM" id="CLU_656762_0_0_0"/>
<accession>Q1IYM9</accession>
<feature type="region of interest" description="Disordered" evidence="1">
    <location>
        <begin position="246"/>
        <end position="265"/>
    </location>
</feature>
<keyword evidence="3" id="KW-1185">Reference proteome</keyword>
<organism evidence="2 3">
    <name type="scientific">Deinococcus geothermalis (strain DSM 11300 / CIP 105573 / AG-3a)</name>
    <dbReference type="NCBI Taxonomy" id="319795"/>
    <lineage>
        <taxon>Bacteria</taxon>
        <taxon>Thermotogati</taxon>
        <taxon>Deinococcota</taxon>
        <taxon>Deinococci</taxon>
        <taxon>Deinococcales</taxon>
        <taxon>Deinococcaceae</taxon>
        <taxon>Deinococcus</taxon>
    </lineage>
</organism>
<proteinExistence type="predicted"/>
<dbReference type="KEGG" id="dge:Dgeo_1360"/>
<name>Q1IYM9_DEIGD</name>
<evidence type="ECO:0000313" key="3">
    <source>
        <dbReference type="Proteomes" id="UP000002431"/>
    </source>
</evidence>